<organism evidence="2 3">
    <name type="scientific">Miscanthus lutarioriparius</name>
    <dbReference type="NCBI Taxonomy" id="422564"/>
    <lineage>
        <taxon>Eukaryota</taxon>
        <taxon>Viridiplantae</taxon>
        <taxon>Streptophyta</taxon>
        <taxon>Embryophyta</taxon>
        <taxon>Tracheophyta</taxon>
        <taxon>Spermatophyta</taxon>
        <taxon>Magnoliopsida</taxon>
        <taxon>Liliopsida</taxon>
        <taxon>Poales</taxon>
        <taxon>Poaceae</taxon>
        <taxon>PACMAD clade</taxon>
        <taxon>Panicoideae</taxon>
        <taxon>Andropogonodae</taxon>
        <taxon>Andropogoneae</taxon>
        <taxon>Saccharinae</taxon>
        <taxon>Miscanthus</taxon>
    </lineage>
</organism>
<feature type="compositionally biased region" description="Basic and acidic residues" evidence="1">
    <location>
        <begin position="90"/>
        <end position="100"/>
    </location>
</feature>
<dbReference type="AlphaFoldDB" id="A0A811PVC3"/>
<evidence type="ECO:0000256" key="1">
    <source>
        <dbReference type="SAM" id="MobiDB-lite"/>
    </source>
</evidence>
<dbReference type="EMBL" id="CAJGYO010000008">
    <property type="protein sequence ID" value="CAD6250490.1"/>
    <property type="molecule type" value="Genomic_DNA"/>
</dbReference>
<dbReference type="Proteomes" id="UP000604825">
    <property type="component" value="Unassembled WGS sequence"/>
</dbReference>
<name>A0A811PVC3_9POAL</name>
<reference evidence="2" key="1">
    <citation type="submission" date="2020-10" db="EMBL/GenBank/DDBJ databases">
        <authorList>
            <person name="Han B."/>
            <person name="Lu T."/>
            <person name="Zhao Q."/>
            <person name="Huang X."/>
            <person name="Zhao Y."/>
        </authorList>
    </citation>
    <scope>NUCLEOTIDE SEQUENCE</scope>
</reference>
<feature type="region of interest" description="Disordered" evidence="1">
    <location>
        <begin position="1"/>
        <end position="25"/>
    </location>
</feature>
<feature type="region of interest" description="Disordered" evidence="1">
    <location>
        <begin position="59"/>
        <end position="100"/>
    </location>
</feature>
<keyword evidence="3" id="KW-1185">Reference proteome</keyword>
<evidence type="ECO:0000313" key="2">
    <source>
        <dbReference type="EMBL" id="CAD6250490.1"/>
    </source>
</evidence>
<sequence length="148" mass="16183">MSPSRSSAAAATMNAVSTARKRSPGLSMRNSPIILRYIQWLVAVAARATMAAARMPIEAAAAAAARGEQRQRQRRGGRLRRAAPQEPAQEGERRVHDVGARQHVVPDEPRCWLRLRLRLLHSATVPPRTANLALARWAVLEVAEVLGS</sequence>
<accession>A0A811PVC3</accession>
<protein>
    <submittedName>
        <fullName evidence="2">Uncharacterized protein</fullName>
    </submittedName>
</protein>
<gene>
    <name evidence="2" type="ORF">NCGR_LOCUS34270</name>
</gene>
<comment type="caution">
    <text evidence="2">The sequence shown here is derived from an EMBL/GenBank/DDBJ whole genome shotgun (WGS) entry which is preliminary data.</text>
</comment>
<proteinExistence type="predicted"/>
<feature type="compositionally biased region" description="Basic residues" evidence="1">
    <location>
        <begin position="72"/>
        <end position="81"/>
    </location>
</feature>
<evidence type="ECO:0000313" key="3">
    <source>
        <dbReference type="Proteomes" id="UP000604825"/>
    </source>
</evidence>
<feature type="compositionally biased region" description="Low complexity" evidence="1">
    <location>
        <begin position="1"/>
        <end position="18"/>
    </location>
</feature>